<sequence length="485" mass="52617">MTERRLNAATLATLPPDIQRPNYDRAATKIGIVHLGLGAFHRAHQAVYVDDVLAHDPDWAICGVSLNSLDVRDALAPQDGLYTLALLGEQPTLRVIGAIREVFAAREERERVLGRMSDVDVRLVTLTVTEKGYCLSGGELDFDHPDIAHDLANPRTPVSAIGYLVEGLRRRKAQRLPPYTVLSCDNLPDNGGKLRRAVVAYAQRLDHDLACWIAENGAFPRSMVDSITPATDDALRERVCDALGCVDAWPVQREAYTQWVVEDAFCNGRPPLERAGVTMSDDIAGYDRAKLRLLNAPHSALAYLGSLMGIETVAQAMGTPVLAAFVERLMHDAIVPNVAAPRGFDAPRYVDAILERFRNPAIQHRLSQIAWDGSQKIPVRLLGTIADALAAGRPIGRLCLPIAGWLHFVRRQARNGVALSDPMNDVLSQVGRRTTGDATHDVDAFLAIDAVFAPLSADARFVAAMRSAYAALGDGSPDAVGAALL</sequence>
<dbReference type="Gene3D" id="1.10.1040.10">
    <property type="entry name" value="N-(1-d-carboxylethyl)-l-norvaline Dehydrogenase, domain 2"/>
    <property type="match status" value="1"/>
</dbReference>
<dbReference type="Pfam" id="PF08125">
    <property type="entry name" value="Mannitol_dh_C"/>
    <property type="match status" value="1"/>
</dbReference>
<dbReference type="SUPFAM" id="SSF48179">
    <property type="entry name" value="6-phosphogluconate dehydrogenase C-terminal domain-like"/>
    <property type="match status" value="1"/>
</dbReference>
<organism evidence="4 5">
    <name type="scientific">Lysobacter auxotrophicus</name>
    <dbReference type="NCBI Taxonomy" id="2992573"/>
    <lineage>
        <taxon>Bacteria</taxon>
        <taxon>Pseudomonadati</taxon>
        <taxon>Pseudomonadota</taxon>
        <taxon>Gammaproteobacteria</taxon>
        <taxon>Lysobacterales</taxon>
        <taxon>Lysobacteraceae</taxon>
        <taxon>Lysobacter</taxon>
    </lineage>
</organism>
<dbReference type="InterPro" id="IPR000669">
    <property type="entry name" value="Mannitol_DH"/>
</dbReference>
<evidence type="ECO:0000313" key="5">
    <source>
        <dbReference type="Proteomes" id="UP001317822"/>
    </source>
</evidence>
<dbReference type="SUPFAM" id="SSF51735">
    <property type="entry name" value="NAD(P)-binding Rossmann-fold domains"/>
    <property type="match status" value="1"/>
</dbReference>
<accession>A0ABN6UG97</accession>
<dbReference type="PANTHER" id="PTHR43362">
    <property type="entry name" value="MANNITOL DEHYDROGENASE DSF1-RELATED"/>
    <property type="match status" value="1"/>
</dbReference>
<keyword evidence="5" id="KW-1185">Reference proteome</keyword>
<dbReference type="PANTHER" id="PTHR43362:SF1">
    <property type="entry name" value="MANNITOL DEHYDROGENASE 2-RELATED"/>
    <property type="match status" value="1"/>
</dbReference>
<evidence type="ECO:0000256" key="1">
    <source>
        <dbReference type="ARBA" id="ARBA00023002"/>
    </source>
</evidence>
<dbReference type="RefSeq" id="WP_281780838.1">
    <property type="nucleotide sequence ID" value="NZ_AP027041.1"/>
</dbReference>
<dbReference type="InterPro" id="IPR050988">
    <property type="entry name" value="Mannitol_DH/Oxidoreductase"/>
</dbReference>
<proteinExistence type="predicted"/>
<dbReference type="InterPro" id="IPR008927">
    <property type="entry name" value="6-PGluconate_DH-like_C_sf"/>
</dbReference>
<dbReference type="InterPro" id="IPR013118">
    <property type="entry name" value="Mannitol_DH_C"/>
</dbReference>
<feature type="domain" description="Mannitol dehydrogenase C-terminal" evidence="3">
    <location>
        <begin position="282"/>
        <end position="472"/>
    </location>
</feature>
<keyword evidence="1" id="KW-0560">Oxidoreductase</keyword>
<gene>
    <name evidence="4" type="ORF">LA521A_05270</name>
</gene>
<evidence type="ECO:0000259" key="2">
    <source>
        <dbReference type="Pfam" id="PF01232"/>
    </source>
</evidence>
<dbReference type="Gene3D" id="3.40.50.720">
    <property type="entry name" value="NAD(P)-binding Rossmann-like Domain"/>
    <property type="match status" value="1"/>
</dbReference>
<name>A0ABN6UG97_9GAMM</name>
<dbReference type="EMBL" id="AP027041">
    <property type="protein sequence ID" value="BDU15326.1"/>
    <property type="molecule type" value="Genomic_DNA"/>
</dbReference>
<dbReference type="InterPro" id="IPR013131">
    <property type="entry name" value="Mannitol_DH_N"/>
</dbReference>
<dbReference type="Pfam" id="PF01232">
    <property type="entry name" value="Mannitol_dh"/>
    <property type="match status" value="1"/>
</dbReference>
<dbReference type="InterPro" id="IPR013328">
    <property type="entry name" value="6PGD_dom2"/>
</dbReference>
<feature type="domain" description="Mannitol dehydrogenase N-terminal" evidence="2">
    <location>
        <begin position="31"/>
        <end position="273"/>
    </location>
</feature>
<evidence type="ECO:0000259" key="3">
    <source>
        <dbReference type="Pfam" id="PF08125"/>
    </source>
</evidence>
<protein>
    <submittedName>
        <fullName evidence="4">Mannitol dehydrogenase family protein</fullName>
    </submittedName>
</protein>
<dbReference type="Proteomes" id="UP001317822">
    <property type="component" value="Chromosome"/>
</dbReference>
<dbReference type="InterPro" id="IPR036291">
    <property type="entry name" value="NAD(P)-bd_dom_sf"/>
</dbReference>
<evidence type="ECO:0000313" key="4">
    <source>
        <dbReference type="EMBL" id="BDU15326.1"/>
    </source>
</evidence>
<reference evidence="4 5" key="1">
    <citation type="journal article" date="2023" name="Int. J. Syst. Evol. Microbiol.">
        <title>Physiological and genomic analyses of cobalamin (vitamin B12)-auxotrophy of Lysobacter auxotrophicus sp. nov., a methionine-auxotrophic chitinolytic bacterium isolated from chitin-treated soil.</title>
        <authorList>
            <person name="Saito A."/>
            <person name="Dohra H."/>
            <person name="Hamada M."/>
            <person name="Moriuchi R."/>
            <person name="Kotsuchibashi Y."/>
            <person name="Mori K."/>
        </authorList>
    </citation>
    <scope>NUCLEOTIDE SEQUENCE [LARGE SCALE GENOMIC DNA]</scope>
    <source>
        <strain evidence="4 5">5-21a</strain>
    </source>
</reference>
<dbReference type="PRINTS" id="PR00084">
    <property type="entry name" value="MTLDHDRGNASE"/>
</dbReference>